<dbReference type="AlphaFoldDB" id="A0A9N9A8Q2"/>
<protein>
    <submittedName>
        <fullName evidence="1">10270_t:CDS:1</fullName>
    </submittedName>
</protein>
<proteinExistence type="predicted"/>
<reference evidence="1" key="1">
    <citation type="submission" date="2021-06" db="EMBL/GenBank/DDBJ databases">
        <authorList>
            <person name="Kallberg Y."/>
            <person name="Tangrot J."/>
            <person name="Rosling A."/>
        </authorList>
    </citation>
    <scope>NUCLEOTIDE SEQUENCE</scope>
    <source>
        <strain evidence="1">87-6 pot B 2015</strain>
    </source>
</reference>
<evidence type="ECO:0000313" key="2">
    <source>
        <dbReference type="Proteomes" id="UP000789375"/>
    </source>
</evidence>
<gene>
    <name evidence="1" type="ORF">FMOSSE_LOCUS5164</name>
</gene>
<accession>A0A9N9A8Q2</accession>
<evidence type="ECO:0000313" key="1">
    <source>
        <dbReference type="EMBL" id="CAG8523724.1"/>
    </source>
</evidence>
<dbReference type="EMBL" id="CAJVPP010000948">
    <property type="protein sequence ID" value="CAG8523724.1"/>
    <property type="molecule type" value="Genomic_DNA"/>
</dbReference>
<dbReference type="Proteomes" id="UP000789375">
    <property type="component" value="Unassembled WGS sequence"/>
</dbReference>
<keyword evidence="2" id="KW-1185">Reference proteome</keyword>
<name>A0A9N9A8Q2_FUNMO</name>
<organism evidence="1 2">
    <name type="scientific">Funneliformis mosseae</name>
    <name type="common">Endomycorrhizal fungus</name>
    <name type="synonym">Glomus mosseae</name>
    <dbReference type="NCBI Taxonomy" id="27381"/>
    <lineage>
        <taxon>Eukaryota</taxon>
        <taxon>Fungi</taxon>
        <taxon>Fungi incertae sedis</taxon>
        <taxon>Mucoromycota</taxon>
        <taxon>Glomeromycotina</taxon>
        <taxon>Glomeromycetes</taxon>
        <taxon>Glomerales</taxon>
        <taxon>Glomeraceae</taxon>
        <taxon>Funneliformis</taxon>
    </lineage>
</organism>
<comment type="caution">
    <text evidence="1">The sequence shown here is derived from an EMBL/GenBank/DDBJ whole genome shotgun (WGS) entry which is preliminary data.</text>
</comment>
<sequence>MYQRRRAQRRQRHVNGINRVIRRGNRQRRGRATWNNMVVNLVNLPPQIIDDDNPFAEVGSWSVSFLQVSIYYKGRLLGISGFGNV</sequence>